<keyword evidence="4" id="KW-0653">Protein transport</keyword>
<accession>A0ABY7EU02</accession>
<dbReference type="Gene3D" id="2.60.40.10">
    <property type="entry name" value="Immunoglobulins"/>
    <property type="match status" value="1"/>
</dbReference>
<comment type="subunit">
    <text evidence="4">Component of the exocyst complex.</text>
</comment>
<name>A0ABY7EU02_MYAAR</name>
<evidence type="ECO:0000313" key="7">
    <source>
        <dbReference type="EMBL" id="WAR13335.1"/>
    </source>
</evidence>
<evidence type="ECO:0000259" key="6">
    <source>
        <dbReference type="Pfam" id="PF15469"/>
    </source>
</evidence>
<keyword evidence="3 4" id="KW-0268">Exocytosis</keyword>
<dbReference type="Proteomes" id="UP001164746">
    <property type="component" value="Chromosome 8"/>
</dbReference>
<evidence type="ECO:0000256" key="1">
    <source>
        <dbReference type="ARBA" id="ARBA00010578"/>
    </source>
</evidence>
<evidence type="ECO:0000256" key="3">
    <source>
        <dbReference type="ARBA" id="ARBA00022483"/>
    </source>
</evidence>
<dbReference type="EMBL" id="CP111019">
    <property type="protein sequence ID" value="WAR13335.1"/>
    <property type="molecule type" value="Genomic_DNA"/>
</dbReference>
<keyword evidence="2 4" id="KW-0813">Transport</keyword>
<dbReference type="Pfam" id="PF15469">
    <property type="entry name" value="Sec5"/>
    <property type="match status" value="2"/>
</dbReference>
<comment type="function">
    <text evidence="4">Component of the exocyst complex involved in the docking of exocytic vesicles with fusion sites on the plasma membrane.</text>
</comment>
<dbReference type="InterPro" id="IPR029175">
    <property type="entry name" value="EXOC2/Sec5"/>
</dbReference>
<feature type="domain" description="Exocyst complex component EXOC2/Sec5 N-terminal" evidence="6">
    <location>
        <begin position="628"/>
        <end position="760"/>
    </location>
</feature>
<reference evidence="7" key="1">
    <citation type="submission" date="2022-11" db="EMBL/GenBank/DDBJ databases">
        <title>Centuries of genome instability and evolution in soft-shell clam transmissible cancer (bioRxiv).</title>
        <authorList>
            <person name="Hart S.F.M."/>
            <person name="Yonemitsu M.A."/>
            <person name="Giersch R.M."/>
            <person name="Beal B.F."/>
            <person name="Arriagada G."/>
            <person name="Davis B.W."/>
            <person name="Ostrander E.A."/>
            <person name="Goff S.P."/>
            <person name="Metzger M.J."/>
        </authorList>
    </citation>
    <scope>NUCLEOTIDE SEQUENCE</scope>
    <source>
        <strain evidence="7">MELC-2E11</strain>
        <tissue evidence="7">Siphon/mantle</tissue>
    </source>
</reference>
<feature type="domain" description="Exocyst complex component EXOC2/Sec5 N-terminal" evidence="6">
    <location>
        <begin position="222"/>
        <end position="399"/>
    </location>
</feature>
<feature type="region of interest" description="Disordered" evidence="5">
    <location>
        <begin position="208"/>
        <end position="232"/>
    </location>
</feature>
<protein>
    <recommendedName>
        <fullName evidence="4">Exocyst complex component 2</fullName>
    </recommendedName>
</protein>
<organism evidence="7 8">
    <name type="scientific">Mya arenaria</name>
    <name type="common">Soft-shell clam</name>
    <dbReference type="NCBI Taxonomy" id="6604"/>
    <lineage>
        <taxon>Eukaryota</taxon>
        <taxon>Metazoa</taxon>
        <taxon>Spiralia</taxon>
        <taxon>Lophotrochozoa</taxon>
        <taxon>Mollusca</taxon>
        <taxon>Bivalvia</taxon>
        <taxon>Autobranchia</taxon>
        <taxon>Heteroconchia</taxon>
        <taxon>Euheterodonta</taxon>
        <taxon>Imparidentia</taxon>
        <taxon>Neoheterodontei</taxon>
        <taxon>Myida</taxon>
        <taxon>Myoidea</taxon>
        <taxon>Myidae</taxon>
        <taxon>Mya</taxon>
    </lineage>
</organism>
<sequence length="783" mass="87237">MKSYREGKSLGMMYTATASEGFCTISNVLRHGAGIIWAHMLSVLKSARSKNSKLDNLFVISDGPTTQYSSWQGAPDGIGAVVKREADRAVLIRARYNVCTVPSRYTIKALFEEMGPQPVVTGVSPREGPPGTRICGVDCLLSADWKSSSKVIARTGPGKGKGDITITTRSGGNGTCTVGFRGFFVQIGPLQESAVWVDETQTVLNQLGRRGNQAPLASRDGEDPLGLSDEGNHAKSEDEMLELFPECSGSMSLENFSPDWYLLENHQAASARSRSEGPTAFVKANIGTILDCLESLSSELLQNDFRAISNVQATYQLTCILCVIAGMYEKFSEDDIQRECISSYAVSLMQAKSCADGLFQEVLGRKDQADQTRNALNVLTRFRFLFYLPLNMERNIQKSKGNVGWECLSNMESWLRNLLVDCQKRHTQSTLTPGGRYGPPQKVLFVEELTELMTAHFPHFWKLGQAYVTGSLAHREVQTLGAEERRQYGVWSETHNVSGSWLPHCVRYVRSCVSGLSGLELPGDSTELLQELAFDMRTQYVGGLVTKETWVLERDDESGGTTQLMFSQRTVQKEATTMCGRLLGAFAPCIEKLAFEEPPADLTSTLAKNAENKRRSYLDDPTDESIPPKTCKHTYSGLCDRLFEAYVEEKANPIVGVMEPHMYRGHFNWCTCKHPSDVRNYLKEVLMGLIEVHAEVYSILPSYVRPVMTRVIEAVAEEISRLVQCVPEFGTNGAIQAKLEILCLQETVKEYKTNVTERVVELQEKFRAQMKLQLLCFHPTQHS</sequence>
<evidence type="ECO:0000256" key="2">
    <source>
        <dbReference type="ARBA" id="ARBA00022448"/>
    </source>
</evidence>
<gene>
    <name evidence="7" type="ORF">MAR_027515</name>
</gene>
<proteinExistence type="inferred from homology"/>
<keyword evidence="8" id="KW-1185">Reference proteome</keyword>
<dbReference type="PANTHER" id="PTHR13043">
    <property type="entry name" value="EXOCYST COMPLEX COMPONENT SEC5"/>
    <property type="match status" value="1"/>
</dbReference>
<dbReference type="InterPro" id="IPR013783">
    <property type="entry name" value="Ig-like_fold"/>
</dbReference>
<dbReference type="InterPro" id="IPR039481">
    <property type="entry name" value="EXOC2/Sec5_N_dom"/>
</dbReference>
<comment type="similarity">
    <text evidence="1 4">Belongs to the SEC5 family.</text>
</comment>
<evidence type="ECO:0000313" key="8">
    <source>
        <dbReference type="Proteomes" id="UP001164746"/>
    </source>
</evidence>
<dbReference type="PANTHER" id="PTHR13043:SF1">
    <property type="entry name" value="EXOCYST COMPLEX COMPONENT 2"/>
    <property type="match status" value="1"/>
</dbReference>
<evidence type="ECO:0000256" key="5">
    <source>
        <dbReference type="SAM" id="MobiDB-lite"/>
    </source>
</evidence>
<evidence type="ECO:0000256" key="4">
    <source>
        <dbReference type="RuleBase" id="RU365069"/>
    </source>
</evidence>